<dbReference type="SUPFAM" id="SSF53335">
    <property type="entry name" value="S-adenosyl-L-methionine-dependent methyltransferases"/>
    <property type="match status" value="1"/>
</dbReference>
<name>A0ABT9XH43_9BACL</name>
<dbReference type="InterPro" id="IPR029063">
    <property type="entry name" value="SAM-dependent_MTases_sf"/>
</dbReference>
<comment type="similarity">
    <text evidence="4">Belongs to the class I-like SAM-binding methyltransferase superfamily. RNA M5U methyltransferase family.</text>
</comment>
<dbReference type="PANTHER" id="PTHR11061">
    <property type="entry name" value="RNA M5U METHYLTRANSFERASE"/>
    <property type="match status" value="1"/>
</dbReference>
<dbReference type="Gene3D" id="2.40.50.1070">
    <property type="match status" value="1"/>
</dbReference>
<dbReference type="PANTHER" id="PTHR11061:SF30">
    <property type="entry name" value="TRNA (URACIL(54)-C(5))-METHYLTRANSFERASE"/>
    <property type="match status" value="1"/>
</dbReference>
<dbReference type="Gene3D" id="2.40.50.140">
    <property type="entry name" value="Nucleic acid-binding proteins"/>
    <property type="match status" value="1"/>
</dbReference>
<dbReference type="InterPro" id="IPR002792">
    <property type="entry name" value="TRAM_dom"/>
</dbReference>
<evidence type="ECO:0000313" key="8">
    <source>
        <dbReference type="Proteomes" id="UP001232973"/>
    </source>
</evidence>
<accession>A0ABT9XH43</accession>
<feature type="domain" description="TRAM" evidence="6">
    <location>
        <begin position="11"/>
        <end position="69"/>
    </location>
</feature>
<dbReference type="InterPro" id="IPR012340">
    <property type="entry name" value="NA-bd_OB-fold"/>
</dbReference>
<dbReference type="Pfam" id="PF01938">
    <property type="entry name" value="TRAM"/>
    <property type="match status" value="1"/>
</dbReference>
<dbReference type="PROSITE" id="PS51687">
    <property type="entry name" value="SAM_MT_RNA_M5U"/>
    <property type="match status" value="1"/>
</dbReference>
<dbReference type="PROSITE" id="PS50926">
    <property type="entry name" value="TRAM"/>
    <property type="match status" value="1"/>
</dbReference>
<dbReference type="RefSeq" id="WP_307016059.1">
    <property type="nucleotide sequence ID" value="NZ_JAUANV010000008.1"/>
</dbReference>
<dbReference type="InterPro" id="IPR030391">
    <property type="entry name" value="MeTrfase_TrmA_CS"/>
</dbReference>
<feature type="binding site" evidence="4">
    <location>
        <position position="287"/>
    </location>
    <ligand>
        <name>S-adenosyl-L-methionine</name>
        <dbReference type="ChEBI" id="CHEBI:59789"/>
    </ligand>
</feature>
<keyword evidence="8" id="KW-1185">Reference proteome</keyword>
<evidence type="ECO:0000256" key="5">
    <source>
        <dbReference type="PROSITE-ProRule" id="PRU10015"/>
    </source>
</evidence>
<reference evidence="7 8" key="1">
    <citation type="submission" date="2023-07" db="EMBL/GenBank/DDBJ databases">
        <title>Genomic Encyclopedia of Type Strains, Phase IV (KMG-IV): sequencing the most valuable type-strain genomes for metagenomic binning, comparative biology and taxonomic classification.</title>
        <authorList>
            <person name="Goeker M."/>
        </authorList>
    </citation>
    <scope>NUCLEOTIDE SEQUENCE [LARGE SCALE GENOMIC DNA]</scope>
    <source>
        <strain evidence="7 8">DSM 4006</strain>
    </source>
</reference>
<evidence type="ECO:0000259" key="6">
    <source>
        <dbReference type="PROSITE" id="PS50926"/>
    </source>
</evidence>
<feature type="active site" description="Nucleophile" evidence="4">
    <location>
        <position position="412"/>
    </location>
</feature>
<dbReference type="EMBL" id="JAUSTP010000009">
    <property type="protein sequence ID" value="MDQ0189629.1"/>
    <property type="molecule type" value="Genomic_DNA"/>
</dbReference>
<feature type="binding site" evidence="4">
    <location>
        <position position="385"/>
    </location>
    <ligand>
        <name>S-adenosyl-L-methionine</name>
        <dbReference type="ChEBI" id="CHEBI:59789"/>
    </ligand>
</feature>
<feature type="binding site" evidence="4">
    <location>
        <position position="337"/>
    </location>
    <ligand>
        <name>S-adenosyl-L-methionine</name>
        <dbReference type="ChEBI" id="CHEBI:59789"/>
    </ligand>
</feature>
<sequence length="463" mass="50509">MEQHMQEGAAPPKVGSRFDVEALRLNDDGDGVARVDGWTVFVPNLLPGERARIEIVSVDKQFARARVEERVQDAEARITPACPVHAVCGGCQLQHLAYAAQLRHKQRVVAEVMARVAKLPDVPVRPTLGMAKPWRYRNQVQVPVEYDAKARRLRLGFFAPNSHRLVETEVCALEPEAMERVIAAAAERLVQTLGADAAAVHHVIVRRSRSTGDILVVLAVRDAGVDLTQAGQALLTLPQVVGVARTVQSRRGGPVWGKRVEMLCGASSITETILGIEYLISPRSFFQVNPEQAEVLYTTALAYAQLKATDTVLDAYCGTGSISLLLARAAKRVVGIESVPDAIADARRNAAHNGIANASFHVGEVERVLPRLLQRGERFDVAVLDPPRKGCHPAVIEALVDAKPQRIVYVSCNHATLARDLRRLADGGYDAAEIQPVDMFPQTSHIEVVVSLRRAKEDPAAVR</sequence>
<feature type="active site" evidence="5">
    <location>
        <position position="412"/>
    </location>
</feature>
<dbReference type="Pfam" id="PF05958">
    <property type="entry name" value="tRNA_U5-meth_tr"/>
    <property type="match status" value="1"/>
</dbReference>
<proteinExistence type="inferred from homology"/>
<keyword evidence="1 4" id="KW-0489">Methyltransferase</keyword>
<organism evidence="7 8">
    <name type="scientific">Alicyclobacillus cycloheptanicus</name>
    <dbReference type="NCBI Taxonomy" id="1457"/>
    <lineage>
        <taxon>Bacteria</taxon>
        <taxon>Bacillati</taxon>
        <taxon>Bacillota</taxon>
        <taxon>Bacilli</taxon>
        <taxon>Bacillales</taxon>
        <taxon>Alicyclobacillaceae</taxon>
        <taxon>Alicyclobacillus</taxon>
    </lineage>
</organism>
<dbReference type="SUPFAM" id="SSF50249">
    <property type="entry name" value="Nucleic acid-binding proteins"/>
    <property type="match status" value="1"/>
</dbReference>
<dbReference type="Proteomes" id="UP001232973">
    <property type="component" value="Unassembled WGS sequence"/>
</dbReference>
<dbReference type="InterPro" id="IPR030390">
    <property type="entry name" value="MeTrfase_TrmA_AS"/>
</dbReference>
<comment type="caution">
    <text evidence="7">The sequence shown here is derived from an EMBL/GenBank/DDBJ whole genome shotgun (WGS) entry which is preliminary data.</text>
</comment>
<keyword evidence="3 4" id="KW-0949">S-adenosyl-L-methionine</keyword>
<evidence type="ECO:0000256" key="4">
    <source>
        <dbReference type="PROSITE-ProRule" id="PRU01024"/>
    </source>
</evidence>
<dbReference type="GO" id="GO:0008168">
    <property type="term" value="F:methyltransferase activity"/>
    <property type="evidence" value="ECO:0007669"/>
    <property type="project" value="UniProtKB-KW"/>
</dbReference>
<evidence type="ECO:0000256" key="3">
    <source>
        <dbReference type="ARBA" id="ARBA00022691"/>
    </source>
</evidence>
<gene>
    <name evidence="7" type="ORF">J2S03_001474</name>
</gene>
<dbReference type="CDD" id="cd02440">
    <property type="entry name" value="AdoMet_MTases"/>
    <property type="match status" value="1"/>
</dbReference>
<protein>
    <submittedName>
        <fullName evidence="7">23S rRNA (Uracil1939-C5)-methyltransferase</fullName>
        <ecNumber evidence="7">2.1.1.190</ecNumber>
    </submittedName>
</protein>
<keyword evidence="2 4" id="KW-0808">Transferase</keyword>
<feature type="binding site" evidence="4">
    <location>
        <position position="316"/>
    </location>
    <ligand>
        <name>S-adenosyl-L-methionine</name>
        <dbReference type="ChEBI" id="CHEBI:59789"/>
    </ligand>
</feature>
<dbReference type="NCBIfam" id="TIGR00479">
    <property type="entry name" value="rumA"/>
    <property type="match status" value="1"/>
</dbReference>
<dbReference type="GO" id="GO:0032259">
    <property type="term" value="P:methylation"/>
    <property type="evidence" value="ECO:0007669"/>
    <property type="project" value="UniProtKB-KW"/>
</dbReference>
<dbReference type="EC" id="2.1.1.190" evidence="7"/>
<dbReference type="Gene3D" id="3.40.50.150">
    <property type="entry name" value="Vaccinia Virus protein VP39"/>
    <property type="match status" value="1"/>
</dbReference>
<evidence type="ECO:0000256" key="1">
    <source>
        <dbReference type="ARBA" id="ARBA00022603"/>
    </source>
</evidence>
<evidence type="ECO:0000256" key="2">
    <source>
        <dbReference type="ARBA" id="ARBA00022679"/>
    </source>
</evidence>
<dbReference type="PROSITE" id="PS01230">
    <property type="entry name" value="TRMA_1"/>
    <property type="match status" value="1"/>
</dbReference>
<dbReference type="InterPro" id="IPR010280">
    <property type="entry name" value="U5_MeTrfase_fam"/>
</dbReference>
<dbReference type="PROSITE" id="PS01231">
    <property type="entry name" value="TRMA_2"/>
    <property type="match status" value="1"/>
</dbReference>
<evidence type="ECO:0000313" key="7">
    <source>
        <dbReference type="EMBL" id="MDQ0189629.1"/>
    </source>
</evidence>